<evidence type="ECO:0000256" key="3">
    <source>
        <dbReference type="PROSITE-ProRule" id="PRU00023"/>
    </source>
</evidence>
<evidence type="ECO:0000256" key="4">
    <source>
        <dbReference type="SAM" id="MobiDB-lite"/>
    </source>
</evidence>
<feature type="region of interest" description="Disordered" evidence="4">
    <location>
        <begin position="235"/>
        <end position="274"/>
    </location>
</feature>
<dbReference type="PANTHER" id="PTHR24198">
    <property type="entry name" value="ANKYRIN REPEAT AND PROTEIN KINASE DOMAIN-CONTAINING PROTEIN"/>
    <property type="match status" value="1"/>
</dbReference>
<accession>A0A0G4I649</accession>
<dbReference type="PROSITE" id="PS50088">
    <property type="entry name" value="ANK_REPEAT"/>
    <property type="match status" value="2"/>
</dbReference>
<reference evidence="5" key="1">
    <citation type="submission" date="2014-11" db="EMBL/GenBank/DDBJ databases">
        <authorList>
            <person name="Otto D Thomas"/>
            <person name="Naeem Raeece"/>
        </authorList>
    </citation>
    <scope>NUCLEOTIDE SEQUENCE</scope>
</reference>
<dbReference type="PROSITE" id="PS50297">
    <property type="entry name" value="ANK_REP_REGION"/>
    <property type="match status" value="2"/>
</dbReference>
<proteinExistence type="predicted"/>
<evidence type="ECO:0000313" key="5">
    <source>
        <dbReference type="EMBL" id="CEM52487.1"/>
    </source>
</evidence>
<dbReference type="PhylomeDB" id="A0A0G4I649"/>
<dbReference type="Pfam" id="PF12796">
    <property type="entry name" value="Ank_2"/>
    <property type="match status" value="2"/>
</dbReference>
<dbReference type="InterPro" id="IPR002110">
    <property type="entry name" value="Ankyrin_rpt"/>
</dbReference>
<evidence type="ECO:0000256" key="1">
    <source>
        <dbReference type="ARBA" id="ARBA00022737"/>
    </source>
</evidence>
<protein>
    <submittedName>
        <fullName evidence="5">Uncharacterized protein</fullName>
    </submittedName>
</protein>
<name>A0A0G4I649_9ALVE</name>
<keyword evidence="2 3" id="KW-0040">ANK repeat</keyword>
<feature type="compositionally biased region" description="Basic and acidic residues" evidence="4">
    <location>
        <begin position="235"/>
        <end position="267"/>
    </location>
</feature>
<gene>
    <name evidence="5" type="ORF">Cvel_11305</name>
</gene>
<dbReference type="EMBL" id="CDMZ01005265">
    <property type="protein sequence ID" value="CEM52487.1"/>
    <property type="molecule type" value="Genomic_DNA"/>
</dbReference>
<dbReference type="SUPFAM" id="SSF48403">
    <property type="entry name" value="Ankyrin repeat"/>
    <property type="match status" value="1"/>
</dbReference>
<dbReference type="SMART" id="SM00248">
    <property type="entry name" value="ANK"/>
    <property type="match status" value="3"/>
</dbReference>
<feature type="repeat" description="ANK" evidence="3">
    <location>
        <begin position="93"/>
        <end position="125"/>
    </location>
</feature>
<keyword evidence="1" id="KW-0677">Repeat</keyword>
<evidence type="ECO:0000256" key="2">
    <source>
        <dbReference type="ARBA" id="ARBA00023043"/>
    </source>
</evidence>
<feature type="repeat" description="ANK" evidence="3">
    <location>
        <begin position="210"/>
        <end position="242"/>
    </location>
</feature>
<dbReference type="PANTHER" id="PTHR24198:SF165">
    <property type="entry name" value="ANKYRIN REPEAT-CONTAINING PROTEIN-RELATED"/>
    <property type="match status" value="1"/>
</dbReference>
<dbReference type="VEuPathDB" id="CryptoDB:Cvel_11305"/>
<dbReference type="AlphaFoldDB" id="A0A0G4I649"/>
<feature type="region of interest" description="Disordered" evidence="4">
    <location>
        <begin position="34"/>
        <end position="55"/>
    </location>
</feature>
<dbReference type="Gene3D" id="1.25.40.20">
    <property type="entry name" value="Ankyrin repeat-containing domain"/>
    <property type="match status" value="1"/>
</dbReference>
<sequence length="274" mass="29791">MVRAGGKIGPRVFERAVSGQRWRILRYLLKVSRPPHETGDAPRPSPPPSRAENWEGGSLESDFLCSAAPGPGRVEAAALLVGEGANVHRVGQRGVALLHKAAFRDPVGLVRLLLDRGVDREAVDVTGKSALTYTVRGLQQEVIELLLSLGTNVNETSWNSHARRLTPLHEIGHGGCGFEDAPTPSNGPEDQAITEVLVGWGAEVEALDSKGRSALHRAAQYGSLELVEYLIDREADAERRDRDDVTPLHWACRDPKTPPENLQKEANRSCPPPP</sequence>
<dbReference type="InterPro" id="IPR036770">
    <property type="entry name" value="Ankyrin_rpt-contain_sf"/>
</dbReference>
<organism evidence="5">
    <name type="scientific">Chromera velia CCMP2878</name>
    <dbReference type="NCBI Taxonomy" id="1169474"/>
    <lineage>
        <taxon>Eukaryota</taxon>
        <taxon>Sar</taxon>
        <taxon>Alveolata</taxon>
        <taxon>Colpodellida</taxon>
        <taxon>Chromeraceae</taxon>
        <taxon>Chromera</taxon>
    </lineage>
</organism>